<dbReference type="EMBL" id="JAGGJV010000013">
    <property type="protein sequence ID" value="MBP1862057.1"/>
    <property type="molecule type" value="Genomic_DNA"/>
</dbReference>
<dbReference type="Proteomes" id="UP000823786">
    <property type="component" value="Unassembled WGS sequence"/>
</dbReference>
<dbReference type="InterPro" id="IPR014710">
    <property type="entry name" value="RmlC-like_jellyroll"/>
</dbReference>
<proteinExistence type="predicted"/>
<protein>
    <submittedName>
        <fullName evidence="2">Cupin superfamily protein</fullName>
    </submittedName>
</protein>
<dbReference type="Gene3D" id="2.60.120.10">
    <property type="entry name" value="Jelly Rolls"/>
    <property type="match status" value="1"/>
</dbReference>
<evidence type="ECO:0000313" key="3">
    <source>
        <dbReference type="Proteomes" id="UP000823786"/>
    </source>
</evidence>
<accession>A0ABS4EVW3</accession>
<gene>
    <name evidence="2" type="ORF">J2Z75_005588</name>
</gene>
<dbReference type="InterPro" id="IPR008579">
    <property type="entry name" value="UGlyAH_Cupin_dom"/>
</dbReference>
<keyword evidence="3" id="KW-1185">Reference proteome</keyword>
<dbReference type="SUPFAM" id="SSF51182">
    <property type="entry name" value="RmlC-like cupins"/>
    <property type="match status" value="1"/>
</dbReference>
<feature type="domain" description="(S)-ureidoglycine aminohydrolase cupin" evidence="1">
    <location>
        <begin position="43"/>
        <end position="107"/>
    </location>
</feature>
<dbReference type="RefSeq" id="WP_209856967.1">
    <property type="nucleotide sequence ID" value="NZ_JAGGJV010000013.1"/>
</dbReference>
<dbReference type="Pfam" id="PF05899">
    <property type="entry name" value="Cupin_3"/>
    <property type="match status" value="1"/>
</dbReference>
<reference evidence="2 3" key="1">
    <citation type="submission" date="2021-03" db="EMBL/GenBank/DDBJ databases">
        <title>Genomic Encyclopedia of Type Strains, Phase IV (KMG-IV): sequencing the most valuable type-strain genomes for metagenomic binning, comparative biology and taxonomic classification.</title>
        <authorList>
            <person name="Goeker M."/>
        </authorList>
    </citation>
    <scope>NUCLEOTIDE SEQUENCE [LARGE SCALE GENOMIC DNA]</scope>
    <source>
        <strain evidence="2 3">DSM 26427</strain>
    </source>
</reference>
<dbReference type="InterPro" id="IPR011051">
    <property type="entry name" value="RmlC_Cupin_sf"/>
</dbReference>
<evidence type="ECO:0000313" key="2">
    <source>
        <dbReference type="EMBL" id="MBP1862057.1"/>
    </source>
</evidence>
<evidence type="ECO:0000259" key="1">
    <source>
        <dbReference type="Pfam" id="PF05899"/>
    </source>
</evidence>
<sequence>MPVPIYDIFDDIDLTPGLPAQGRDSGSWRRPIWEDDGDGGTIVAVWKAEPGVYSYPARPLEETFVVLEGEALCTLGDAEPVRIRPGSIVRVPLGSSVSLEVLSPFRKLATVVPKI</sequence>
<name>A0ABS4EVW3_9HYPH</name>
<comment type="caution">
    <text evidence="2">The sequence shown here is derived from an EMBL/GenBank/DDBJ whole genome shotgun (WGS) entry which is preliminary data.</text>
</comment>
<organism evidence="2 3">
    <name type="scientific">Rhizobium herbae</name>
    <dbReference type="NCBI Taxonomy" id="508661"/>
    <lineage>
        <taxon>Bacteria</taxon>
        <taxon>Pseudomonadati</taxon>
        <taxon>Pseudomonadota</taxon>
        <taxon>Alphaproteobacteria</taxon>
        <taxon>Hyphomicrobiales</taxon>
        <taxon>Rhizobiaceae</taxon>
        <taxon>Rhizobium/Agrobacterium group</taxon>
        <taxon>Rhizobium</taxon>
    </lineage>
</organism>